<feature type="region of interest" description="Disordered" evidence="1">
    <location>
        <begin position="65"/>
        <end position="102"/>
    </location>
</feature>
<evidence type="ECO:0008006" key="4">
    <source>
        <dbReference type="Google" id="ProtNLM"/>
    </source>
</evidence>
<sequence length="102" mass="9393">MLRVAAVGAVALLAACGTQTRERTTGGAAAGAATGAGVGALGGPVGALVGAGVGAGAGAVTGATTNPSDVNLGRPPWSNPQARVPGPEGVVAPATGETTKSY</sequence>
<accession>A0A5M6J1M4</accession>
<comment type="caution">
    <text evidence="2">The sequence shown here is derived from an EMBL/GenBank/DDBJ whole genome shotgun (WGS) entry which is preliminary data.</text>
</comment>
<dbReference type="Proteomes" id="UP000325255">
    <property type="component" value="Unassembled WGS sequence"/>
</dbReference>
<evidence type="ECO:0000313" key="3">
    <source>
        <dbReference type="Proteomes" id="UP000325255"/>
    </source>
</evidence>
<protein>
    <recommendedName>
        <fullName evidence="4">YMGG-like Gly-zipper domain-containing protein</fullName>
    </recommendedName>
</protein>
<dbReference type="AlphaFoldDB" id="A0A5M6J1M4"/>
<dbReference type="EMBL" id="VWPK01000002">
    <property type="protein sequence ID" value="KAA5614421.1"/>
    <property type="molecule type" value="Genomic_DNA"/>
</dbReference>
<organism evidence="2 3">
    <name type="scientific">Rhodovastum atsumiense</name>
    <dbReference type="NCBI Taxonomy" id="504468"/>
    <lineage>
        <taxon>Bacteria</taxon>
        <taxon>Pseudomonadati</taxon>
        <taxon>Pseudomonadota</taxon>
        <taxon>Alphaproteobacteria</taxon>
        <taxon>Acetobacterales</taxon>
        <taxon>Acetobacteraceae</taxon>
        <taxon>Rhodovastum</taxon>
    </lineage>
</organism>
<proteinExistence type="predicted"/>
<evidence type="ECO:0000256" key="1">
    <source>
        <dbReference type="SAM" id="MobiDB-lite"/>
    </source>
</evidence>
<evidence type="ECO:0000313" key="2">
    <source>
        <dbReference type="EMBL" id="KAA5614421.1"/>
    </source>
</evidence>
<reference evidence="2 3" key="1">
    <citation type="submission" date="2019-09" db="EMBL/GenBank/DDBJ databases">
        <title>Genome sequence of Rhodovastum atsumiense, a diverse member of the Acetobacteraceae family of non-sulfur purple photosynthetic bacteria.</title>
        <authorList>
            <person name="Meyer T."/>
            <person name="Kyndt J."/>
        </authorList>
    </citation>
    <scope>NUCLEOTIDE SEQUENCE [LARGE SCALE GENOMIC DNA]</scope>
    <source>
        <strain evidence="2 3">DSM 21279</strain>
    </source>
</reference>
<keyword evidence="3" id="KW-1185">Reference proteome</keyword>
<name>A0A5M6J1M4_9PROT</name>
<dbReference type="PROSITE" id="PS51257">
    <property type="entry name" value="PROKAR_LIPOPROTEIN"/>
    <property type="match status" value="1"/>
</dbReference>
<gene>
    <name evidence="2" type="ORF">F1189_01610</name>
</gene>